<proteinExistence type="inferred from homology"/>
<dbReference type="InterPro" id="IPR051487">
    <property type="entry name" value="Ser/Thr_Proteases_Immune/Dev"/>
</dbReference>
<dbReference type="OrthoDB" id="8250810at2759"/>
<dbReference type="GO" id="GO:0005576">
    <property type="term" value="C:extracellular region"/>
    <property type="evidence" value="ECO:0007669"/>
    <property type="project" value="UniProtKB-SubCell"/>
</dbReference>
<dbReference type="Gene3D" id="3.30.1640.30">
    <property type="match status" value="1"/>
</dbReference>
<evidence type="ECO:0000256" key="8">
    <source>
        <dbReference type="RuleBase" id="RU366078"/>
    </source>
</evidence>
<keyword evidence="1 8" id="KW-0645">Protease</keyword>
<dbReference type="CDD" id="cd00190">
    <property type="entry name" value="Tryp_SPc"/>
    <property type="match status" value="1"/>
</dbReference>
<dbReference type="InterPro" id="IPR038565">
    <property type="entry name" value="CLIP_sf"/>
</dbReference>
<dbReference type="Pfam" id="PF00089">
    <property type="entry name" value="Trypsin"/>
    <property type="match status" value="1"/>
</dbReference>
<dbReference type="Pfam" id="PF12032">
    <property type="entry name" value="CLIP"/>
    <property type="match status" value="1"/>
</dbReference>
<dbReference type="InterPro" id="IPR001314">
    <property type="entry name" value="Peptidase_S1A"/>
</dbReference>
<dbReference type="PROSITE" id="PS51888">
    <property type="entry name" value="CLIP"/>
    <property type="match status" value="1"/>
</dbReference>
<dbReference type="InterPro" id="IPR009003">
    <property type="entry name" value="Peptidase_S1_PA"/>
</dbReference>
<comment type="subcellular location">
    <subcellularLocation>
        <location evidence="8">Secreted</location>
    </subcellularLocation>
</comment>
<evidence type="ECO:0000313" key="11">
    <source>
        <dbReference type="EMBL" id="CAD7242419.1"/>
    </source>
</evidence>
<dbReference type="FunFam" id="2.40.10.10:FF:000028">
    <property type="entry name" value="Serine protease easter"/>
    <property type="match status" value="1"/>
</dbReference>
<keyword evidence="12" id="KW-1185">Reference proteome</keyword>
<comment type="domain">
    <text evidence="8">The clip domain consists of 35-55 residues which are 'knitted' together usually by 3 conserved disulfide bonds forming a clip-like compact structure.</text>
</comment>
<name>A0A7R8X1T8_9CRUS</name>
<evidence type="ECO:0000313" key="12">
    <source>
        <dbReference type="Proteomes" id="UP000677054"/>
    </source>
</evidence>
<keyword evidence="8" id="KW-0964">Secreted</keyword>
<keyword evidence="6" id="KW-0325">Glycoprotein</keyword>
<accession>A0A7R8X1T8</accession>
<dbReference type="SMART" id="SM00680">
    <property type="entry name" value="CLIP"/>
    <property type="match status" value="1"/>
</dbReference>
<keyword evidence="3 8" id="KW-0378">Hydrolase</keyword>
<keyword evidence="4 8" id="KW-0720">Serine protease</keyword>
<evidence type="ECO:0000256" key="5">
    <source>
        <dbReference type="ARBA" id="ARBA00023157"/>
    </source>
</evidence>
<keyword evidence="2" id="KW-0732">Signal</keyword>
<dbReference type="Gene3D" id="2.40.10.10">
    <property type="entry name" value="Trypsin-like serine proteases"/>
    <property type="match status" value="2"/>
</dbReference>
<dbReference type="PANTHER" id="PTHR24256">
    <property type="entry name" value="TRYPTASE-RELATED"/>
    <property type="match status" value="1"/>
</dbReference>
<feature type="domain" description="Peptidase S1" evidence="9">
    <location>
        <begin position="247"/>
        <end position="510"/>
    </location>
</feature>
<dbReference type="SUPFAM" id="SSF50494">
    <property type="entry name" value="Trypsin-like serine proteases"/>
    <property type="match status" value="1"/>
</dbReference>
<dbReference type="SMART" id="SM00020">
    <property type="entry name" value="Tryp_SPc"/>
    <property type="match status" value="1"/>
</dbReference>
<feature type="domain" description="Clip" evidence="10">
    <location>
        <begin position="158"/>
        <end position="211"/>
    </location>
</feature>
<evidence type="ECO:0000259" key="10">
    <source>
        <dbReference type="PROSITE" id="PS51888"/>
    </source>
</evidence>
<dbReference type="EC" id="3.4.21.-" evidence="8"/>
<evidence type="ECO:0000256" key="6">
    <source>
        <dbReference type="ARBA" id="ARBA00023180"/>
    </source>
</evidence>
<keyword evidence="5" id="KW-1015">Disulfide bond</keyword>
<dbReference type="PRINTS" id="PR00722">
    <property type="entry name" value="CHYMOTRYPSIN"/>
</dbReference>
<dbReference type="InterPro" id="IPR022700">
    <property type="entry name" value="CLIP"/>
</dbReference>
<protein>
    <recommendedName>
        <fullName evidence="8">CLIP domain-containing serine protease</fullName>
        <ecNumber evidence="8">3.4.21.-</ecNumber>
    </recommendedName>
</protein>
<sequence length="511" mass="57062">MRGRILGLKVSPHPCPFESVQTPHLSQDFRSGVRDHDRIRQKSQMKRRSRFKRAYLRTRFTWKQLDHTKGDASRSSRNARESVQAARSMIIQFVLRKLESNACFTKSKSMWPLKWKIHMPSSQLVMETSSFCLRREDARPTQSNQPAALKPAEINGEECETPEPNIRPGKCIGIRDCAELLSLLGGPNRNVEYVKQSVCSVTIDGDFGVCCPVAMPPPPPKEETFNKMKLFPDPLQHECGYNGRWEMYRGDAPLGKWNWMALLFYRIPGGGVKPGCGGAVINKRYVITAAQCFSPGYFGDAKLTFVRLGEHKLSTNPDCSGRKKRTCQPPVIDADVEEVIYHPNFTQKRSEEGAKFDIALIRLANDIDLRAGYSDAGQNVGSHSEAPGVPKKNVRKEDITVSLPRPNNGSDVLQQLKVPIAPLTKCAATPIYKNVELSEEQVCAGGEPNSGPCKGEQGGPLVVSRPPEIFAQYFLIGVFSFGTPYCGLLAAPSVYTRVTHYLDWILQHVRE</sequence>
<evidence type="ECO:0000256" key="3">
    <source>
        <dbReference type="ARBA" id="ARBA00022801"/>
    </source>
</evidence>
<evidence type="ECO:0000256" key="1">
    <source>
        <dbReference type="ARBA" id="ARBA00022670"/>
    </source>
</evidence>
<evidence type="ECO:0000259" key="9">
    <source>
        <dbReference type="PROSITE" id="PS50240"/>
    </source>
</evidence>
<dbReference type="GO" id="GO:0004252">
    <property type="term" value="F:serine-type endopeptidase activity"/>
    <property type="evidence" value="ECO:0007669"/>
    <property type="project" value="UniProtKB-UniRule"/>
</dbReference>
<gene>
    <name evidence="11" type="ORF">DSTB1V02_LOCUS2385</name>
</gene>
<dbReference type="EMBL" id="LR899781">
    <property type="protein sequence ID" value="CAD7242419.1"/>
    <property type="molecule type" value="Genomic_DNA"/>
</dbReference>
<reference evidence="11" key="1">
    <citation type="submission" date="2020-11" db="EMBL/GenBank/DDBJ databases">
        <authorList>
            <person name="Tran Van P."/>
        </authorList>
    </citation>
    <scope>NUCLEOTIDE SEQUENCE</scope>
</reference>
<comment type="similarity">
    <text evidence="7 8">Belongs to the peptidase S1 family. CLIP subfamily.</text>
</comment>
<dbReference type="AlphaFoldDB" id="A0A7R8X1T8"/>
<evidence type="ECO:0000256" key="7">
    <source>
        <dbReference type="ARBA" id="ARBA00024195"/>
    </source>
</evidence>
<dbReference type="InterPro" id="IPR001254">
    <property type="entry name" value="Trypsin_dom"/>
</dbReference>
<dbReference type="PROSITE" id="PS50240">
    <property type="entry name" value="TRYPSIN_DOM"/>
    <property type="match status" value="1"/>
</dbReference>
<dbReference type="GO" id="GO:0006508">
    <property type="term" value="P:proteolysis"/>
    <property type="evidence" value="ECO:0007669"/>
    <property type="project" value="UniProtKB-KW"/>
</dbReference>
<evidence type="ECO:0000256" key="4">
    <source>
        <dbReference type="ARBA" id="ARBA00022825"/>
    </source>
</evidence>
<dbReference type="Proteomes" id="UP000677054">
    <property type="component" value="Unassembled WGS sequence"/>
</dbReference>
<organism evidence="11">
    <name type="scientific">Darwinula stevensoni</name>
    <dbReference type="NCBI Taxonomy" id="69355"/>
    <lineage>
        <taxon>Eukaryota</taxon>
        <taxon>Metazoa</taxon>
        <taxon>Ecdysozoa</taxon>
        <taxon>Arthropoda</taxon>
        <taxon>Crustacea</taxon>
        <taxon>Oligostraca</taxon>
        <taxon>Ostracoda</taxon>
        <taxon>Podocopa</taxon>
        <taxon>Podocopida</taxon>
        <taxon>Darwinulocopina</taxon>
        <taxon>Darwinuloidea</taxon>
        <taxon>Darwinulidae</taxon>
        <taxon>Darwinula</taxon>
    </lineage>
</organism>
<evidence type="ECO:0000256" key="2">
    <source>
        <dbReference type="ARBA" id="ARBA00022729"/>
    </source>
</evidence>
<dbReference type="EMBL" id="CAJPEV010000264">
    <property type="protein sequence ID" value="CAG0883161.1"/>
    <property type="molecule type" value="Genomic_DNA"/>
</dbReference>
<dbReference type="InterPro" id="IPR043504">
    <property type="entry name" value="Peptidase_S1_PA_chymotrypsin"/>
</dbReference>